<evidence type="ECO:0000313" key="2">
    <source>
        <dbReference type="EMBL" id="KAK5912028.1"/>
    </source>
</evidence>
<reference evidence="2 3" key="1">
    <citation type="journal article" date="2023" name="Mol. Biol. Evol.">
        <title>Genomics of Secondarily Temperate Adaptation in the Only Non-Antarctic Icefish.</title>
        <authorList>
            <person name="Rivera-Colon A.G."/>
            <person name="Rayamajhi N."/>
            <person name="Minhas B.F."/>
            <person name="Madrigal G."/>
            <person name="Bilyk K.T."/>
            <person name="Yoon V."/>
            <person name="Hune M."/>
            <person name="Gregory S."/>
            <person name="Cheng C.H.C."/>
            <person name="Catchen J.M."/>
        </authorList>
    </citation>
    <scope>NUCLEOTIDE SEQUENCE [LARGE SCALE GENOMIC DNA]</scope>
    <source>
        <strain evidence="2">JC2023a</strain>
    </source>
</reference>
<evidence type="ECO:0000256" key="1">
    <source>
        <dbReference type="SAM" id="MobiDB-lite"/>
    </source>
</evidence>
<gene>
    <name evidence="2" type="ORF">CesoFtcFv8_001943</name>
</gene>
<feature type="compositionally biased region" description="Low complexity" evidence="1">
    <location>
        <begin position="62"/>
        <end position="74"/>
    </location>
</feature>
<protein>
    <submittedName>
        <fullName evidence="2">Uncharacterized protein</fullName>
    </submittedName>
</protein>
<organism evidence="2 3">
    <name type="scientific">Champsocephalus esox</name>
    <name type="common">pike icefish</name>
    <dbReference type="NCBI Taxonomy" id="159716"/>
    <lineage>
        <taxon>Eukaryota</taxon>
        <taxon>Metazoa</taxon>
        <taxon>Chordata</taxon>
        <taxon>Craniata</taxon>
        <taxon>Vertebrata</taxon>
        <taxon>Euteleostomi</taxon>
        <taxon>Actinopterygii</taxon>
        <taxon>Neopterygii</taxon>
        <taxon>Teleostei</taxon>
        <taxon>Neoteleostei</taxon>
        <taxon>Acanthomorphata</taxon>
        <taxon>Eupercaria</taxon>
        <taxon>Perciformes</taxon>
        <taxon>Notothenioidei</taxon>
        <taxon>Channichthyidae</taxon>
        <taxon>Champsocephalus</taxon>
    </lineage>
</organism>
<name>A0AAN8D371_9TELE</name>
<comment type="caution">
    <text evidence="2">The sequence shown here is derived from an EMBL/GenBank/DDBJ whole genome shotgun (WGS) entry which is preliminary data.</text>
</comment>
<sequence length="109" mass="11582">MSTVMPQQQPPKEKEEDEDEEQGEGFSFEDSEDEEKPQGDSKGIPSDSVGSVQSSKKEDSETTGSSSLTSTDCTQLPITSPPAGQEEILTKDVDSNSTADVPVKESPSG</sequence>
<feature type="region of interest" description="Disordered" evidence="1">
    <location>
        <begin position="1"/>
        <end position="109"/>
    </location>
</feature>
<feature type="compositionally biased region" description="Acidic residues" evidence="1">
    <location>
        <begin position="15"/>
        <end position="35"/>
    </location>
</feature>
<accession>A0AAN8D371</accession>
<dbReference type="AlphaFoldDB" id="A0AAN8D371"/>
<proteinExistence type="predicted"/>
<dbReference type="Proteomes" id="UP001335648">
    <property type="component" value="Unassembled WGS sequence"/>
</dbReference>
<keyword evidence="3" id="KW-1185">Reference proteome</keyword>
<evidence type="ECO:0000313" key="3">
    <source>
        <dbReference type="Proteomes" id="UP001335648"/>
    </source>
</evidence>
<dbReference type="EMBL" id="JAULUE010002047">
    <property type="protein sequence ID" value="KAK5912028.1"/>
    <property type="molecule type" value="Genomic_DNA"/>
</dbReference>